<accession>A0A9P5XR65</accession>
<name>A0A9P5XR65_9AGAR</name>
<gene>
    <name evidence="1" type="ORF">BDZ94DRAFT_1276318</name>
</gene>
<reference evidence="1" key="1">
    <citation type="submission" date="2020-11" db="EMBL/GenBank/DDBJ databases">
        <authorList>
            <consortium name="DOE Joint Genome Institute"/>
            <person name="Ahrendt S."/>
            <person name="Riley R."/>
            <person name="Andreopoulos W."/>
            <person name="Labutti K."/>
            <person name="Pangilinan J."/>
            <person name="Ruiz-Duenas F.J."/>
            <person name="Barrasa J.M."/>
            <person name="Sanchez-Garcia M."/>
            <person name="Camarero S."/>
            <person name="Miyauchi S."/>
            <person name="Serrano A."/>
            <person name="Linde D."/>
            <person name="Babiker R."/>
            <person name="Drula E."/>
            <person name="Ayuso-Fernandez I."/>
            <person name="Pacheco R."/>
            <person name="Padilla G."/>
            <person name="Ferreira P."/>
            <person name="Barriuso J."/>
            <person name="Kellner H."/>
            <person name="Castanera R."/>
            <person name="Alfaro M."/>
            <person name="Ramirez L."/>
            <person name="Pisabarro A.G."/>
            <person name="Kuo A."/>
            <person name="Tritt A."/>
            <person name="Lipzen A."/>
            <person name="He G."/>
            <person name="Yan M."/>
            <person name="Ng V."/>
            <person name="Cullen D."/>
            <person name="Martin F."/>
            <person name="Rosso M.-N."/>
            <person name="Henrissat B."/>
            <person name="Hibbett D."/>
            <person name="Martinez A.T."/>
            <person name="Grigoriev I.V."/>
        </authorList>
    </citation>
    <scope>NUCLEOTIDE SEQUENCE</scope>
    <source>
        <strain evidence="1">CBS 247.69</strain>
    </source>
</reference>
<organism evidence="1 2">
    <name type="scientific">Collybia nuda</name>
    <dbReference type="NCBI Taxonomy" id="64659"/>
    <lineage>
        <taxon>Eukaryota</taxon>
        <taxon>Fungi</taxon>
        <taxon>Dikarya</taxon>
        <taxon>Basidiomycota</taxon>
        <taxon>Agaricomycotina</taxon>
        <taxon>Agaricomycetes</taxon>
        <taxon>Agaricomycetidae</taxon>
        <taxon>Agaricales</taxon>
        <taxon>Tricholomatineae</taxon>
        <taxon>Clitocybaceae</taxon>
        <taxon>Collybia</taxon>
    </lineage>
</organism>
<dbReference type="Proteomes" id="UP000807353">
    <property type="component" value="Unassembled WGS sequence"/>
</dbReference>
<proteinExistence type="predicted"/>
<dbReference type="OrthoDB" id="2979537at2759"/>
<dbReference type="SUPFAM" id="SSF52047">
    <property type="entry name" value="RNI-like"/>
    <property type="match status" value="1"/>
</dbReference>
<dbReference type="AlphaFoldDB" id="A0A9P5XR65"/>
<evidence type="ECO:0000313" key="2">
    <source>
        <dbReference type="Proteomes" id="UP000807353"/>
    </source>
</evidence>
<dbReference type="EMBL" id="MU150450">
    <property type="protein sequence ID" value="KAF9456167.1"/>
    <property type="molecule type" value="Genomic_DNA"/>
</dbReference>
<protein>
    <submittedName>
        <fullName evidence="1">Uncharacterized protein</fullName>
    </submittedName>
</protein>
<comment type="caution">
    <text evidence="1">The sequence shown here is derived from an EMBL/GenBank/DDBJ whole genome shotgun (WGS) entry which is preliminary data.</text>
</comment>
<evidence type="ECO:0000313" key="1">
    <source>
        <dbReference type="EMBL" id="KAF9456167.1"/>
    </source>
</evidence>
<keyword evidence="2" id="KW-1185">Reference proteome</keyword>
<dbReference type="InterPro" id="IPR032675">
    <property type="entry name" value="LRR_dom_sf"/>
</dbReference>
<sequence>MRNLQNLDLAQRGNMPYRFFGPLIFDPYMFTTLRLQRVMIECDASCLAGIHTLELHETSGTILNQYQLSFATYPDIPNAPAMPHLTSLHIYGTNLIISNTPILPSFSVDSILSLELSNIHMTGSLSVFPIVSLFNITLNPRLERLILHNIDLASMHQFVQIIRTHSPKFPVLQSLTISHLNLFAFAGYIMPATPAISSLTLINVVMNVEEVRESLRDIDLWPLIVTFIFDGVEYSRSY</sequence>
<dbReference type="Gene3D" id="3.80.10.10">
    <property type="entry name" value="Ribonuclease Inhibitor"/>
    <property type="match status" value="1"/>
</dbReference>